<evidence type="ECO:0000313" key="2">
    <source>
        <dbReference type="Proteomes" id="UP001164250"/>
    </source>
</evidence>
<proteinExistence type="predicted"/>
<reference evidence="2" key="1">
    <citation type="journal article" date="2023" name="G3 (Bethesda)">
        <title>Genome assembly and association tests identify interacting loci associated with vigor, precocity, and sex in interspecific pistachio rootstocks.</title>
        <authorList>
            <person name="Palmer W."/>
            <person name="Jacygrad E."/>
            <person name="Sagayaradj S."/>
            <person name="Cavanaugh K."/>
            <person name="Han R."/>
            <person name="Bertier L."/>
            <person name="Beede B."/>
            <person name="Kafkas S."/>
            <person name="Golino D."/>
            <person name="Preece J."/>
            <person name="Michelmore R."/>
        </authorList>
    </citation>
    <scope>NUCLEOTIDE SEQUENCE [LARGE SCALE GENOMIC DNA]</scope>
</reference>
<comment type="caution">
    <text evidence="1">The sequence shown here is derived from an EMBL/GenBank/DDBJ whole genome shotgun (WGS) entry which is preliminary data.</text>
</comment>
<name>A0ACC1CC62_9ROSI</name>
<keyword evidence="2" id="KW-1185">Reference proteome</keyword>
<dbReference type="EMBL" id="CM047897">
    <property type="protein sequence ID" value="KAJ0113069.1"/>
    <property type="molecule type" value="Genomic_DNA"/>
</dbReference>
<accession>A0ACC1CC62</accession>
<organism evidence="1 2">
    <name type="scientific">Pistacia atlantica</name>
    <dbReference type="NCBI Taxonomy" id="434234"/>
    <lineage>
        <taxon>Eukaryota</taxon>
        <taxon>Viridiplantae</taxon>
        <taxon>Streptophyta</taxon>
        <taxon>Embryophyta</taxon>
        <taxon>Tracheophyta</taxon>
        <taxon>Spermatophyta</taxon>
        <taxon>Magnoliopsida</taxon>
        <taxon>eudicotyledons</taxon>
        <taxon>Gunneridae</taxon>
        <taxon>Pentapetalae</taxon>
        <taxon>rosids</taxon>
        <taxon>malvids</taxon>
        <taxon>Sapindales</taxon>
        <taxon>Anacardiaceae</taxon>
        <taxon>Pistacia</taxon>
    </lineage>
</organism>
<protein>
    <submittedName>
        <fullName evidence="1">Uncharacterized protein</fullName>
    </submittedName>
</protein>
<dbReference type="Proteomes" id="UP001164250">
    <property type="component" value="Chromosome 1"/>
</dbReference>
<gene>
    <name evidence="1" type="ORF">Patl1_00792</name>
</gene>
<evidence type="ECO:0000313" key="1">
    <source>
        <dbReference type="EMBL" id="KAJ0113069.1"/>
    </source>
</evidence>
<sequence length="277" mass="30666">MNSKLIITLFSLLLVAGVVIGFVATNRGDYKDGLSHQKKAVSQFCGRTEYKDVCITTLDDAKTQDPKELLKATILKSQDSVQKLLDLSDRLIVDASTDNRFENRLRRTDFVKDNTSDSTKMTSNALFIVHEWSKILVCIDSNLKPTNNRRLLKVDNDKYPSWFSASDRKLLESMAMDNDTAHAVVAKDGSRDYSSIQEAIDAYPKDLQGRYVTIVTGSKSKSLGLKTWKTAIFTAIGTGFIAKSMGFMNTAGSDGRHAVALRVASDYSAILNCRIDG</sequence>